<reference evidence="1" key="1">
    <citation type="submission" date="2020-05" db="EMBL/GenBank/DDBJ databases">
        <authorList>
            <person name="Chiriac C."/>
            <person name="Salcher M."/>
            <person name="Ghai R."/>
            <person name="Kavagutti S V."/>
        </authorList>
    </citation>
    <scope>NUCLEOTIDE SEQUENCE</scope>
</reference>
<name>A0A6J7DN73_9ZZZZ</name>
<organism evidence="1">
    <name type="scientific">freshwater metagenome</name>
    <dbReference type="NCBI Taxonomy" id="449393"/>
    <lineage>
        <taxon>unclassified sequences</taxon>
        <taxon>metagenomes</taxon>
        <taxon>ecological metagenomes</taxon>
    </lineage>
</organism>
<dbReference type="AlphaFoldDB" id="A0A6J7DN73"/>
<accession>A0A6J7DN73</accession>
<dbReference type="EMBL" id="CAFBLK010000118">
    <property type="protein sequence ID" value="CAB4868733.1"/>
    <property type="molecule type" value="Genomic_DNA"/>
</dbReference>
<proteinExistence type="predicted"/>
<protein>
    <submittedName>
        <fullName evidence="1">Unannotated protein</fullName>
    </submittedName>
</protein>
<sequence>MKLIVWQNRSENAQARGVLNLGLSTDGRDGSCCNDRAWIQETLQRRVNILDRSNVVRGDEPDDEVGALTV</sequence>
<gene>
    <name evidence="1" type="ORF">UFOPK3317_00783</name>
</gene>
<evidence type="ECO:0000313" key="1">
    <source>
        <dbReference type="EMBL" id="CAB4868733.1"/>
    </source>
</evidence>